<proteinExistence type="inferred from homology"/>
<dbReference type="Proteomes" id="UP000650081">
    <property type="component" value="Unassembled WGS sequence"/>
</dbReference>
<evidence type="ECO:0000256" key="2">
    <source>
        <dbReference type="ARBA" id="ARBA00006448"/>
    </source>
</evidence>
<dbReference type="InterPro" id="IPR023090">
    <property type="entry name" value="UPF0702_alpha/beta_dom_sf"/>
</dbReference>
<feature type="transmembrane region" description="Helical" evidence="7">
    <location>
        <begin position="12"/>
        <end position="30"/>
    </location>
</feature>
<dbReference type="PANTHER" id="PTHR34582:SF6">
    <property type="entry name" value="UPF0702 TRANSMEMBRANE PROTEIN YCAP"/>
    <property type="match status" value="1"/>
</dbReference>
<comment type="caution">
    <text evidence="10">The sequence shown here is derived from an EMBL/GenBank/DDBJ whole genome shotgun (WGS) entry which is preliminary data.</text>
</comment>
<sequence length="173" mass="18864">MENFWFDSWEGLLKVVLTTPLAYAAMVVLLRASGKRTLAKMNAFDFVVTVALGSVLASVALNKSVPLVNGVMAMLIFIGLQFLLTWLSVRIKAVKTLITSRPNLIFYQGSFVESAMKKERLTKEEIYSAARQQGFSTLDGVDMIILETTGDVAIIKKAASAATPVLSNVAMKV</sequence>
<dbReference type="RefSeq" id="WP_187466026.1">
    <property type="nucleotide sequence ID" value="NZ_JACSIT010000083.1"/>
</dbReference>
<name>A0A923PH22_9BACT</name>
<organism evidence="10 11">
    <name type="scientific">Neolewinella lacunae</name>
    <dbReference type="NCBI Taxonomy" id="1517758"/>
    <lineage>
        <taxon>Bacteria</taxon>
        <taxon>Pseudomonadati</taxon>
        <taxon>Bacteroidota</taxon>
        <taxon>Saprospiria</taxon>
        <taxon>Saprospirales</taxon>
        <taxon>Lewinellaceae</taxon>
        <taxon>Neolewinella</taxon>
    </lineage>
</organism>
<dbReference type="AlphaFoldDB" id="A0A923PH22"/>
<evidence type="ECO:0000256" key="1">
    <source>
        <dbReference type="ARBA" id="ARBA00004651"/>
    </source>
</evidence>
<dbReference type="Gene3D" id="3.30.240.20">
    <property type="entry name" value="bsu07140 like domains"/>
    <property type="match status" value="1"/>
</dbReference>
<accession>A0A923PH22</accession>
<evidence type="ECO:0000313" key="10">
    <source>
        <dbReference type="EMBL" id="MBC6993930.1"/>
    </source>
</evidence>
<comment type="similarity">
    <text evidence="2">Belongs to the UPF0702 family.</text>
</comment>
<reference evidence="10" key="1">
    <citation type="submission" date="2020-08" db="EMBL/GenBank/DDBJ databases">
        <title>Lewinella bacteria from marine environments.</title>
        <authorList>
            <person name="Zhong Y."/>
        </authorList>
    </citation>
    <scope>NUCLEOTIDE SEQUENCE</scope>
    <source>
        <strain evidence="10">KCTC 42187</strain>
    </source>
</reference>
<dbReference type="GO" id="GO:0005886">
    <property type="term" value="C:plasma membrane"/>
    <property type="evidence" value="ECO:0007669"/>
    <property type="project" value="UniProtKB-SubCell"/>
</dbReference>
<feature type="domain" description="YetF-like N-terminal transmembrane" evidence="9">
    <location>
        <begin position="21"/>
        <end position="86"/>
    </location>
</feature>
<evidence type="ECO:0000259" key="9">
    <source>
        <dbReference type="Pfam" id="PF20730"/>
    </source>
</evidence>
<evidence type="ECO:0000256" key="3">
    <source>
        <dbReference type="ARBA" id="ARBA00022475"/>
    </source>
</evidence>
<keyword evidence="11" id="KW-1185">Reference proteome</keyword>
<keyword evidence="3" id="KW-1003">Cell membrane</keyword>
<dbReference type="Pfam" id="PF04239">
    <property type="entry name" value="DUF421"/>
    <property type="match status" value="1"/>
</dbReference>
<evidence type="ECO:0000256" key="7">
    <source>
        <dbReference type="SAM" id="Phobius"/>
    </source>
</evidence>
<evidence type="ECO:0000256" key="6">
    <source>
        <dbReference type="ARBA" id="ARBA00023136"/>
    </source>
</evidence>
<evidence type="ECO:0000313" key="11">
    <source>
        <dbReference type="Proteomes" id="UP000650081"/>
    </source>
</evidence>
<gene>
    <name evidence="10" type="ORF">H9S92_07145</name>
</gene>
<feature type="transmembrane region" description="Helical" evidence="7">
    <location>
        <begin position="67"/>
        <end position="87"/>
    </location>
</feature>
<dbReference type="Pfam" id="PF20730">
    <property type="entry name" value="YetF_N"/>
    <property type="match status" value="1"/>
</dbReference>
<feature type="transmembrane region" description="Helical" evidence="7">
    <location>
        <begin position="42"/>
        <end position="61"/>
    </location>
</feature>
<feature type="domain" description="YetF C-terminal" evidence="8">
    <location>
        <begin position="91"/>
        <end position="162"/>
    </location>
</feature>
<keyword evidence="4 7" id="KW-0812">Transmembrane</keyword>
<keyword evidence="5 7" id="KW-1133">Transmembrane helix</keyword>
<dbReference type="PANTHER" id="PTHR34582">
    <property type="entry name" value="UPF0702 TRANSMEMBRANE PROTEIN YCAP"/>
    <property type="match status" value="1"/>
</dbReference>
<keyword evidence="6 7" id="KW-0472">Membrane</keyword>
<dbReference type="InterPro" id="IPR048454">
    <property type="entry name" value="YetF_N"/>
</dbReference>
<evidence type="ECO:0000256" key="4">
    <source>
        <dbReference type="ARBA" id="ARBA00022692"/>
    </source>
</evidence>
<evidence type="ECO:0000259" key="8">
    <source>
        <dbReference type="Pfam" id="PF04239"/>
    </source>
</evidence>
<dbReference type="InterPro" id="IPR007353">
    <property type="entry name" value="DUF421"/>
</dbReference>
<evidence type="ECO:0000256" key="5">
    <source>
        <dbReference type="ARBA" id="ARBA00022989"/>
    </source>
</evidence>
<protein>
    <submittedName>
        <fullName evidence="10">DUF421 domain-containing protein</fullName>
    </submittedName>
</protein>
<comment type="subcellular location">
    <subcellularLocation>
        <location evidence="1">Cell membrane</location>
        <topology evidence="1">Multi-pass membrane protein</topology>
    </subcellularLocation>
</comment>
<dbReference type="EMBL" id="JACSIT010000083">
    <property type="protein sequence ID" value="MBC6993930.1"/>
    <property type="molecule type" value="Genomic_DNA"/>
</dbReference>